<keyword evidence="5" id="KW-0460">Magnesium</keyword>
<reference evidence="7 8" key="1">
    <citation type="submission" date="2018-05" db="EMBL/GenBank/DDBJ databases">
        <title>Description of Sphingomonas pokkalii sp nov, isolated from the rhizosphere of saline tolerant pokkali rice and its draft genome analysis.</title>
        <authorList>
            <person name="Menon R."/>
            <person name="Kumari S."/>
            <person name="Rameshkumar N."/>
        </authorList>
    </citation>
    <scope>NUCLEOTIDE SEQUENCE [LARGE SCALE GENOMIC DNA]</scope>
    <source>
        <strain evidence="7 8">L3B27</strain>
    </source>
</reference>
<dbReference type="GO" id="GO:0016787">
    <property type="term" value="F:hydrolase activity"/>
    <property type="evidence" value="ECO:0007669"/>
    <property type="project" value="UniProtKB-KW"/>
</dbReference>
<dbReference type="RefSeq" id="WP_116469159.1">
    <property type="nucleotide sequence ID" value="NZ_QENQ01000001.1"/>
</dbReference>
<keyword evidence="8" id="KW-1185">Reference proteome</keyword>
<dbReference type="Pfam" id="PF01850">
    <property type="entry name" value="PIN"/>
    <property type="match status" value="1"/>
</dbReference>
<dbReference type="Proteomes" id="UP000245890">
    <property type="component" value="Unassembled WGS sequence"/>
</dbReference>
<keyword evidence="1 5" id="KW-1277">Toxin-antitoxin system</keyword>
<proteinExistence type="inferred from homology"/>
<comment type="caution">
    <text evidence="7">The sequence shown here is derived from an EMBL/GenBank/DDBJ whole genome shotgun (WGS) entry which is preliminary data.</text>
</comment>
<keyword evidence="4 5" id="KW-0378">Hydrolase</keyword>
<comment type="similarity">
    <text evidence="5">Belongs to the PINc/VapC protein family.</text>
</comment>
<dbReference type="OrthoDB" id="9811788at2"/>
<keyword evidence="2 5" id="KW-0540">Nuclease</keyword>
<dbReference type="HAMAP" id="MF_00265">
    <property type="entry name" value="VapC_Nob1"/>
    <property type="match status" value="1"/>
</dbReference>
<accession>A0A2U0SEE5</accession>
<dbReference type="GO" id="GO:0000287">
    <property type="term" value="F:magnesium ion binding"/>
    <property type="evidence" value="ECO:0007669"/>
    <property type="project" value="UniProtKB-UniRule"/>
</dbReference>
<dbReference type="Gene3D" id="3.40.50.1010">
    <property type="entry name" value="5'-nuclease"/>
    <property type="match status" value="1"/>
</dbReference>
<comment type="function">
    <text evidence="5">Toxic component of a toxin-antitoxin (TA) system. An RNase.</text>
</comment>
<dbReference type="GO" id="GO:0090729">
    <property type="term" value="F:toxin activity"/>
    <property type="evidence" value="ECO:0007669"/>
    <property type="project" value="UniProtKB-KW"/>
</dbReference>
<evidence type="ECO:0000313" key="8">
    <source>
        <dbReference type="Proteomes" id="UP000245890"/>
    </source>
</evidence>
<dbReference type="InterPro" id="IPR002716">
    <property type="entry name" value="PIN_dom"/>
</dbReference>
<comment type="cofactor">
    <cofactor evidence="5">
        <name>Mg(2+)</name>
        <dbReference type="ChEBI" id="CHEBI:18420"/>
    </cofactor>
</comment>
<evidence type="ECO:0000256" key="5">
    <source>
        <dbReference type="HAMAP-Rule" id="MF_00265"/>
    </source>
</evidence>
<dbReference type="InterPro" id="IPR022907">
    <property type="entry name" value="VapC_family"/>
</dbReference>
<evidence type="ECO:0000256" key="4">
    <source>
        <dbReference type="ARBA" id="ARBA00022801"/>
    </source>
</evidence>
<evidence type="ECO:0000256" key="3">
    <source>
        <dbReference type="ARBA" id="ARBA00022723"/>
    </source>
</evidence>
<feature type="domain" description="PIN" evidence="6">
    <location>
        <begin position="2"/>
        <end position="112"/>
    </location>
</feature>
<evidence type="ECO:0000259" key="6">
    <source>
        <dbReference type="Pfam" id="PF01850"/>
    </source>
</evidence>
<protein>
    <recommendedName>
        <fullName evidence="5">Ribonuclease VapC</fullName>
        <shortName evidence="5">RNase VapC</shortName>
        <ecNumber evidence="5">3.1.-.-</ecNumber>
    </recommendedName>
    <alternativeName>
        <fullName evidence="5">Toxin VapC</fullName>
    </alternativeName>
</protein>
<organism evidence="7 8">
    <name type="scientific">Sphingomonas pokkalii</name>
    <dbReference type="NCBI Taxonomy" id="2175090"/>
    <lineage>
        <taxon>Bacteria</taxon>
        <taxon>Pseudomonadati</taxon>
        <taxon>Pseudomonadota</taxon>
        <taxon>Alphaproteobacteria</taxon>
        <taxon>Sphingomonadales</taxon>
        <taxon>Sphingomonadaceae</taxon>
        <taxon>Sphingomonas</taxon>
    </lineage>
</organism>
<sequence>MILVDSSVWIDHLRSRDAALAELLLRGQVLAHPFVIGELALGSLRQREEIIGALLDLPKAIVAEDAEVLALIARETLYGRGIGYIDAHLLASVRLTPDALLWSRDRRLHDAAGRLGIALSSGSGRSPS</sequence>
<keyword evidence="3 5" id="KW-0479">Metal-binding</keyword>
<evidence type="ECO:0000256" key="2">
    <source>
        <dbReference type="ARBA" id="ARBA00022722"/>
    </source>
</evidence>
<evidence type="ECO:0000256" key="1">
    <source>
        <dbReference type="ARBA" id="ARBA00022649"/>
    </source>
</evidence>
<feature type="binding site" evidence="5">
    <location>
        <position position="86"/>
    </location>
    <ligand>
        <name>Mg(2+)</name>
        <dbReference type="ChEBI" id="CHEBI:18420"/>
    </ligand>
</feature>
<keyword evidence="5" id="KW-0800">Toxin</keyword>
<dbReference type="EC" id="3.1.-.-" evidence="5"/>
<name>A0A2U0SEE5_9SPHN</name>
<dbReference type="SUPFAM" id="SSF88723">
    <property type="entry name" value="PIN domain-like"/>
    <property type="match status" value="1"/>
</dbReference>
<dbReference type="EMBL" id="QENQ01000001">
    <property type="protein sequence ID" value="PVX29729.1"/>
    <property type="molecule type" value="Genomic_DNA"/>
</dbReference>
<evidence type="ECO:0000313" key="7">
    <source>
        <dbReference type="EMBL" id="PVX29729.1"/>
    </source>
</evidence>
<feature type="binding site" evidence="5">
    <location>
        <position position="5"/>
    </location>
    <ligand>
        <name>Mg(2+)</name>
        <dbReference type="ChEBI" id="CHEBI:18420"/>
    </ligand>
</feature>
<dbReference type="GO" id="GO:0004540">
    <property type="term" value="F:RNA nuclease activity"/>
    <property type="evidence" value="ECO:0007669"/>
    <property type="project" value="InterPro"/>
</dbReference>
<dbReference type="AlphaFoldDB" id="A0A2U0SEE5"/>
<gene>
    <name evidence="5" type="primary">vapC</name>
    <name evidence="7" type="ORF">DD559_10685</name>
</gene>
<dbReference type="InterPro" id="IPR029060">
    <property type="entry name" value="PIN-like_dom_sf"/>
</dbReference>